<dbReference type="PANTHER" id="PTHR33112:SF16">
    <property type="entry name" value="HETEROKARYON INCOMPATIBILITY DOMAIN-CONTAINING PROTEIN"/>
    <property type="match status" value="1"/>
</dbReference>
<name>A0AAJ0BN21_9PEZI</name>
<protein>
    <submittedName>
        <fullName evidence="2">Heterokaryon incompatibility protein-domain-containing protein</fullName>
    </submittedName>
</protein>
<dbReference type="PANTHER" id="PTHR33112">
    <property type="entry name" value="DOMAIN PROTEIN, PUTATIVE-RELATED"/>
    <property type="match status" value="1"/>
</dbReference>
<accession>A0AAJ0BN21</accession>
<dbReference type="InterPro" id="IPR010730">
    <property type="entry name" value="HET"/>
</dbReference>
<dbReference type="Pfam" id="PF06985">
    <property type="entry name" value="HET"/>
    <property type="match status" value="1"/>
</dbReference>
<comment type="caution">
    <text evidence="2">The sequence shown here is derived from an EMBL/GenBank/DDBJ whole genome shotgun (WGS) entry which is preliminary data.</text>
</comment>
<dbReference type="AlphaFoldDB" id="A0AAJ0BN21"/>
<dbReference type="Proteomes" id="UP001239445">
    <property type="component" value="Unassembled WGS sequence"/>
</dbReference>
<feature type="domain" description="Heterokaryon incompatibility" evidence="1">
    <location>
        <begin position="87"/>
        <end position="262"/>
    </location>
</feature>
<organism evidence="2 3">
    <name type="scientific">Echria macrotheca</name>
    <dbReference type="NCBI Taxonomy" id="438768"/>
    <lineage>
        <taxon>Eukaryota</taxon>
        <taxon>Fungi</taxon>
        <taxon>Dikarya</taxon>
        <taxon>Ascomycota</taxon>
        <taxon>Pezizomycotina</taxon>
        <taxon>Sordariomycetes</taxon>
        <taxon>Sordariomycetidae</taxon>
        <taxon>Sordariales</taxon>
        <taxon>Schizotheciaceae</taxon>
        <taxon>Echria</taxon>
    </lineage>
</organism>
<sequence>MVEVEIYYTDETEHDTASRYPRLRLGHEVEARLTAREYAKKIEGWIAKCQATHVACRTESARLPRRVLDLSCDQIVLVDGQDKAAPYVALSHCWRTDRPCITNHANLGDRMRGINQNELTHVFQDAVQITRALGIRYLWIDALCIIQDSVQDWEQQSAVMADIYSGSYLNISATRSSSGHESFLDARWNLHDKIEDRPGWPLKHQVQSFPVVPGVSADGPRYPSSLKVRKPFRLSHQITDKRFSEASQAVAPLCQRAWVYQEKMLSPRTVHFHANEMVWECAEKGFCECGYLDMVTHLRIFKHFITNLSSLSRKDPLEPHSIWRMIVERYYKLSLTYEADRLPALAGLAARFAQHLPEHADHMYLAGLWRDTLAIDLLWYLKSPGTRLRLPHGPPSWSWASLRGSWLTFRWYPCISKHVGNVHRCDHRFSIISASVQGNQNSIYGAVSGGLIVVSGILCAISVHDEPRPWPHWLPPLAAQAPKNSFANLSLKFDDESDKAEVHGPNSTTCGFLFCLFVGTCHDDGPDGQTYSTVHDGLILRPFRTPNLTLFRRIGFWSQLNHGRDNYTEFFTERGETLTIRIV</sequence>
<proteinExistence type="predicted"/>
<reference evidence="2" key="1">
    <citation type="submission" date="2023-06" db="EMBL/GenBank/DDBJ databases">
        <title>Genome-scale phylogeny and comparative genomics of the fungal order Sordariales.</title>
        <authorList>
            <consortium name="Lawrence Berkeley National Laboratory"/>
            <person name="Hensen N."/>
            <person name="Bonometti L."/>
            <person name="Westerberg I."/>
            <person name="Brannstrom I.O."/>
            <person name="Guillou S."/>
            <person name="Cros-Aarteil S."/>
            <person name="Calhoun S."/>
            <person name="Haridas S."/>
            <person name="Kuo A."/>
            <person name="Mondo S."/>
            <person name="Pangilinan J."/>
            <person name="Riley R."/>
            <person name="Labutti K."/>
            <person name="Andreopoulos B."/>
            <person name="Lipzen A."/>
            <person name="Chen C."/>
            <person name="Yanf M."/>
            <person name="Daum C."/>
            <person name="Ng V."/>
            <person name="Clum A."/>
            <person name="Steindorff A."/>
            <person name="Ohm R."/>
            <person name="Martin F."/>
            <person name="Silar P."/>
            <person name="Natvig D."/>
            <person name="Lalanne C."/>
            <person name="Gautier V."/>
            <person name="Ament-Velasquez S.L."/>
            <person name="Kruys A."/>
            <person name="Hutchinson M.I."/>
            <person name="Powell A.J."/>
            <person name="Barry K."/>
            <person name="Miller A.N."/>
            <person name="Grigoriev I.V."/>
            <person name="Debuchy R."/>
            <person name="Gladieux P."/>
            <person name="Thoren M.H."/>
            <person name="Johannesson H."/>
        </authorList>
    </citation>
    <scope>NUCLEOTIDE SEQUENCE</scope>
    <source>
        <strain evidence="2">PSN4</strain>
    </source>
</reference>
<keyword evidence="3" id="KW-1185">Reference proteome</keyword>
<evidence type="ECO:0000313" key="2">
    <source>
        <dbReference type="EMBL" id="KAK1758931.1"/>
    </source>
</evidence>
<dbReference type="EMBL" id="MU839828">
    <property type="protein sequence ID" value="KAK1758931.1"/>
    <property type="molecule type" value="Genomic_DNA"/>
</dbReference>
<evidence type="ECO:0000313" key="3">
    <source>
        <dbReference type="Proteomes" id="UP001239445"/>
    </source>
</evidence>
<evidence type="ECO:0000259" key="1">
    <source>
        <dbReference type="Pfam" id="PF06985"/>
    </source>
</evidence>
<gene>
    <name evidence="2" type="ORF">QBC47DRAFT_293597</name>
</gene>